<evidence type="ECO:0000256" key="1">
    <source>
        <dbReference type="SAM" id="MobiDB-lite"/>
    </source>
</evidence>
<feature type="compositionally biased region" description="Low complexity" evidence="1">
    <location>
        <begin position="294"/>
        <end position="310"/>
    </location>
</feature>
<evidence type="ECO:0000313" key="3">
    <source>
        <dbReference type="Proteomes" id="UP001203136"/>
    </source>
</evidence>
<comment type="caution">
    <text evidence="2">The sequence shown here is derived from an EMBL/GenBank/DDBJ whole genome shotgun (WGS) entry which is preliminary data.</text>
</comment>
<dbReference type="Proteomes" id="UP001203136">
    <property type="component" value="Unassembled WGS sequence"/>
</dbReference>
<accession>A0AAW5F7B3</accession>
<feature type="compositionally biased region" description="Gly residues" evidence="1">
    <location>
        <begin position="272"/>
        <end position="293"/>
    </location>
</feature>
<dbReference type="RefSeq" id="WP_247213283.1">
    <property type="nucleotide sequence ID" value="NZ_JAINVB010000001.1"/>
</dbReference>
<feature type="region of interest" description="Disordered" evidence="1">
    <location>
        <begin position="396"/>
        <end position="424"/>
    </location>
</feature>
<feature type="compositionally biased region" description="Gly residues" evidence="1">
    <location>
        <begin position="196"/>
        <end position="208"/>
    </location>
</feature>
<dbReference type="AlphaFoldDB" id="A0AAW5F7B3"/>
<feature type="region of interest" description="Disordered" evidence="1">
    <location>
        <begin position="87"/>
        <end position="314"/>
    </location>
</feature>
<feature type="compositionally biased region" description="Basic and acidic residues" evidence="1">
    <location>
        <begin position="411"/>
        <end position="420"/>
    </location>
</feature>
<gene>
    <name evidence="2" type="ORF">K5I21_17725</name>
</gene>
<reference evidence="2" key="1">
    <citation type="journal article" date="2022" name="Cell Host Microbe">
        <title>Colonization of the live biotherapeutic product VE303 and modulation of the microbiota and metabolites in healthy volunteers.</title>
        <authorList>
            <person name="Dsouza M."/>
            <person name="Menon R."/>
            <person name="Crossette E."/>
            <person name="Bhattarai S.K."/>
            <person name="Schneider J."/>
            <person name="Kim Y.G."/>
            <person name="Reddy S."/>
            <person name="Caballero S."/>
            <person name="Felix C."/>
            <person name="Cornacchione L."/>
            <person name="Hendrickson J."/>
            <person name="Watson A.R."/>
            <person name="Minot S.S."/>
            <person name="Greenfield N."/>
            <person name="Schopf L."/>
            <person name="Szabady R."/>
            <person name="Patarroyo J."/>
            <person name="Smith W."/>
            <person name="Harrison P."/>
            <person name="Kuijper E.J."/>
            <person name="Kelly C.P."/>
            <person name="Olle B."/>
            <person name="Bobilev D."/>
            <person name="Silber J.L."/>
            <person name="Bucci V."/>
            <person name="Roberts B."/>
            <person name="Faith J."/>
            <person name="Norman J.M."/>
        </authorList>
    </citation>
    <scope>NUCLEOTIDE SEQUENCE</scope>
    <source>
        <strain evidence="2">VE303-04</strain>
    </source>
</reference>
<proteinExistence type="predicted"/>
<dbReference type="EMBL" id="JAINVB010000001">
    <property type="protein sequence ID" value="MCK0087680.1"/>
    <property type="molecule type" value="Genomic_DNA"/>
</dbReference>
<name>A0AAW5F7B3_CLOSY</name>
<sequence>MRNKRGRLILMGLLSLLVVGGTIGGALAEEMRPYKAPELRLEQGADEYDLMEGITYRSDHYELDLVDTGDFDIDIPGRYEVEYSLTPIFDDEPDEEKPEGGGGGSPSPDKATPPEAENDEDIGQNDNTGESQEDGGNEDTGGSQEEDGTGDTDTGGNREEDETVDAGGSQEEDGTGDTDTGGNREEEETVDAGGSQEEGGTGDTGTGGSQEEDGTGDTGTGGSQEEDGTGDTGTGENQEEDGTGDTGTGENQEEDGTGDTGTGGNQEEDGTGDTGTGGNQEEGETGDNGGSQDNGGTQSESSGQNSSSQETSDDVMPAIAEAISRVTGTVYAEEVPLEKPGTYGRGSLDTGDGVIYFKRTVRVIPGELCIKYENEELRIPADAELYSLVSKEENSATPSAATACDADEIKDESSHGETDKKRKKRKYELVLTGEDLLTEDAYVTDIKGERQPDIEVSIKDDTGLQAAVKIQENEDGKAEVFLLPGTYPVRLTATNPETGNPVTDVRYVTIEAGEQILFDAPTLFVGTRNTGFDLLSGVRAVSDDGQTVPVKVKDDSELDAARVTVTDEETGQENAKLKQGVYSVVLAADHPVSKEEFTCKRRVEIKDGYYIYAPDLEVRANTTDYDPLEGVVVRDEKDEPIEHAEVRIKDMSSLYTTGNPQNALPDDVPRPATMSDAVPEQPAGMRLSRAAAVTEAEYPPLQEDQSYQILLASEDEGGNEITTVRNIRATEAATHVISYLLNTIAPVKYGNAVDLDPKASGGTTAGQVIKRLTSDPAYKKLYNVQIEMGKNDTLGGTGAAGNVLEVVRPRMNGSGLNTFMIVINNKTLTLTEDIEFRSGLSTTLRSGTIVTDGKRLSLGAKSAGTSLNLIEINFKLPPGTTDFLELSNRLYFDEVKLPPEIVSRQRPDTSDVYINTRNRVQFGGALTGSGLALDVDENTRESFVGYNRGLNAPTGIEGASMNMKNNSEL</sequence>
<evidence type="ECO:0000313" key="2">
    <source>
        <dbReference type="EMBL" id="MCK0087680.1"/>
    </source>
</evidence>
<protein>
    <submittedName>
        <fullName evidence="2">Uncharacterized protein</fullName>
    </submittedName>
</protein>
<organism evidence="2 3">
    <name type="scientific">Clostridium symbiosum</name>
    <name type="common">Bacteroides symbiosus</name>
    <dbReference type="NCBI Taxonomy" id="1512"/>
    <lineage>
        <taxon>Bacteria</taxon>
        <taxon>Bacillati</taxon>
        <taxon>Bacillota</taxon>
        <taxon>Clostridia</taxon>
        <taxon>Lachnospirales</taxon>
        <taxon>Lachnospiraceae</taxon>
        <taxon>Otoolea</taxon>
    </lineage>
</organism>
<feature type="compositionally biased region" description="Acidic residues" evidence="1">
    <location>
        <begin position="159"/>
        <end position="176"/>
    </location>
</feature>